<gene>
    <name evidence="4" type="ORF">BC938DRAFT_483171</name>
</gene>
<sequence>MAPHAEKEPKERDEYLERAKCFYYSRFVQPIDYNELVAWRNKGSQVGGLAESESSQQQNRLEAITTSSDPRSSPVVSADDSAKDNATATNPPAAGVKLSFDQLVEMINKGETIPGIKQIPNKLNEGTPSVPSQARRPKPWEVKKEGDLMDVEESQLN</sequence>
<comment type="caution">
    <text evidence="4">The sequence shown here is derived from an EMBL/GenBank/DDBJ whole genome shotgun (WGS) entry which is preliminary data.</text>
</comment>
<evidence type="ECO:0000313" key="5">
    <source>
        <dbReference type="Proteomes" id="UP000274822"/>
    </source>
</evidence>
<dbReference type="InterPro" id="IPR040554">
    <property type="entry name" value="KPWE_PEX14_dom"/>
</dbReference>
<accession>A0A433R085</accession>
<name>A0A433R085_9FUNG</name>
<evidence type="ECO:0000259" key="2">
    <source>
        <dbReference type="Pfam" id="PF17733"/>
    </source>
</evidence>
<protein>
    <submittedName>
        <fullName evidence="4">Uncharacterized protein</fullName>
    </submittedName>
</protein>
<organism evidence="4 5">
    <name type="scientific">Jimgerdemannia flammicorona</name>
    <dbReference type="NCBI Taxonomy" id="994334"/>
    <lineage>
        <taxon>Eukaryota</taxon>
        <taxon>Fungi</taxon>
        <taxon>Fungi incertae sedis</taxon>
        <taxon>Mucoromycota</taxon>
        <taxon>Mucoromycotina</taxon>
        <taxon>Endogonomycetes</taxon>
        <taxon>Endogonales</taxon>
        <taxon>Endogonaceae</taxon>
        <taxon>Jimgerdemannia</taxon>
    </lineage>
</organism>
<dbReference type="EMBL" id="RBNJ01000083">
    <property type="protein sequence ID" value="RUS35459.1"/>
    <property type="molecule type" value="Genomic_DNA"/>
</dbReference>
<feature type="compositionally biased region" description="Acidic residues" evidence="1">
    <location>
        <begin position="148"/>
        <end position="157"/>
    </location>
</feature>
<evidence type="ECO:0000313" key="4">
    <source>
        <dbReference type="EMBL" id="RUS35459.1"/>
    </source>
</evidence>
<dbReference type="Pfam" id="PF17733">
    <property type="entry name" value="KPWE_dom"/>
    <property type="match status" value="1"/>
</dbReference>
<feature type="compositionally biased region" description="Basic and acidic residues" evidence="1">
    <location>
        <begin position="138"/>
        <end position="147"/>
    </location>
</feature>
<evidence type="ECO:0000256" key="1">
    <source>
        <dbReference type="SAM" id="MobiDB-lite"/>
    </source>
</evidence>
<reference evidence="4 5" key="1">
    <citation type="journal article" date="2018" name="New Phytol.">
        <title>Phylogenomics of Endogonaceae and evolution of mycorrhizas within Mucoromycota.</title>
        <authorList>
            <person name="Chang Y."/>
            <person name="Desiro A."/>
            <person name="Na H."/>
            <person name="Sandor L."/>
            <person name="Lipzen A."/>
            <person name="Clum A."/>
            <person name="Barry K."/>
            <person name="Grigoriev I.V."/>
            <person name="Martin F.M."/>
            <person name="Stajich J.E."/>
            <person name="Smith M.E."/>
            <person name="Bonito G."/>
            <person name="Spatafora J.W."/>
        </authorList>
    </citation>
    <scope>NUCLEOTIDE SEQUENCE [LARGE SCALE GENOMIC DNA]</scope>
    <source>
        <strain evidence="4 5">AD002</strain>
    </source>
</reference>
<proteinExistence type="predicted"/>
<keyword evidence="5" id="KW-1185">Reference proteome</keyword>
<dbReference type="PANTHER" id="PTHR36855">
    <property type="entry name" value="CHROMOSOME 10, WHOLE GENOME SHOTGUN SEQUENCE"/>
    <property type="match status" value="1"/>
</dbReference>
<dbReference type="PANTHER" id="PTHR36855:SF1">
    <property type="entry name" value="PEROXISOME MEMBRANE ANCHOR PROTEIN PEX14P N-TERMINAL DOMAIN-CONTAINING PROTEIN"/>
    <property type="match status" value="1"/>
</dbReference>
<feature type="domain" description="PEX14-like helix-turn-helix" evidence="3">
    <location>
        <begin position="7"/>
        <end position="42"/>
    </location>
</feature>
<dbReference type="AlphaFoldDB" id="A0A433R085"/>
<feature type="region of interest" description="Disordered" evidence="1">
    <location>
        <begin position="114"/>
        <end position="157"/>
    </location>
</feature>
<feature type="region of interest" description="Disordered" evidence="1">
    <location>
        <begin position="43"/>
        <end position="94"/>
    </location>
</feature>
<dbReference type="Proteomes" id="UP000274822">
    <property type="component" value="Unassembled WGS sequence"/>
</dbReference>
<dbReference type="Pfam" id="PF25871">
    <property type="entry name" value="HTH_76"/>
    <property type="match status" value="1"/>
</dbReference>
<feature type="domain" description="Peroxisomal membrane protein PEX14-like KPWE" evidence="2">
    <location>
        <begin position="98"/>
        <end position="141"/>
    </location>
</feature>
<evidence type="ECO:0000259" key="3">
    <source>
        <dbReference type="Pfam" id="PF25871"/>
    </source>
</evidence>
<feature type="compositionally biased region" description="Polar residues" evidence="1">
    <location>
        <begin position="52"/>
        <end position="75"/>
    </location>
</feature>
<dbReference type="InterPro" id="IPR058841">
    <property type="entry name" value="HTH_76"/>
</dbReference>